<dbReference type="RefSeq" id="WP_086108186.1">
    <property type="nucleotide sequence ID" value="NZ_CAWNGD010000073.1"/>
</dbReference>
<dbReference type="InterPro" id="IPR003829">
    <property type="entry name" value="Pirin_N_dom"/>
</dbReference>
<evidence type="ECO:0000256" key="1">
    <source>
        <dbReference type="ARBA" id="ARBA00008416"/>
    </source>
</evidence>
<dbReference type="InterPro" id="IPR012093">
    <property type="entry name" value="Pirin"/>
</dbReference>
<keyword evidence="6" id="KW-1185">Reference proteome</keyword>
<accession>A0A1Y2SFK4</accession>
<feature type="domain" description="Pirin N-terminal" evidence="3">
    <location>
        <begin position="5"/>
        <end position="119"/>
    </location>
</feature>
<dbReference type="Pfam" id="PF17954">
    <property type="entry name" value="Pirin_C_2"/>
    <property type="match status" value="1"/>
</dbReference>
<dbReference type="InterPro" id="IPR041602">
    <property type="entry name" value="Quercetinase_C"/>
</dbReference>
<dbReference type="PANTHER" id="PTHR43212:SF2">
    <property type="entry name" value="PIRIN-LIKE PROTEIN YHAK"/>
    <property type="match status" value="1"/>
</dbReference>
<evidence type="ECO:0000256" key="2">
    <source>
        <dbReference type="RuleBase" id="RU003457"/>
    </source>
</evidence>
<sequence length="251" mass="28471">MIIIRAANQCGKADYGWLQARYTFSFGHYFDPKFLNYRALRVLNQEVLAPKAEFQPKSYPHVDVLNIILQGEVQYRDSEGNNFHARQGDCLLFSARQGIRYSEHNTSDKMPLTRLQLWLNACPQQETQPLQRKVLPNKPLTLLASPTSESNSMHLRQQVWISYLTLKPHNSQILVLRGKHAYLQSISGNAVISGNSVMNDNTVTNGSTRTNSDKSREIKIKCGDGVFIQGEQKVILQADTSFKGLFIDLDD</sequence>
<keyword evidence="5" id="KW-0560">Oxidoreductase</keyword>
<evidence type="ECO:0000313" key="5">
    <source>
        <dbReference type="EMBL" id="OTA17544.1"/>
    </source>
</evidence>
<dbReference type="InterPro" id="IPR011051">
    <property type="entry name" value="RmlC_Cupin_sf"/>
</dbReference>
<name>A0A1Y2SFK4_9GAMM</name>
<feature type="domain" description="Quercetin 2,3-dioxygenase C-terminal cupin" evidence="4">
    <location>
        <begin position="142"/>
        <end position="249"/>
    </location>
</feature>
<proteinExistence type="inferred from homology"/>
<gene>
    <name evidence="5" type="ORF">Xvie_00932</name>
</gene>
<evidence type="ECO:0000259" key="3">
    <source>
        <dbReference type="Pfam" id="PF02678"/>
    </source>
</evidence>
<dbReference type="InterPro" id="IPR014710">
    <property type="entry name" value="RmlC-like_jellyroll"/>
</dbReference>
<dbReference type="STRING" id="351656.Xvie_00932"/>
<comment type="similarity">
    <text evidence="1 2">Belongs to the pirin family.</text>
</comment>
<dbReference type="PANTHER" id="PTHR43212">
    <property type="entry name" value="QUERCETIN 2,3-DIOXYGENASE"/>
    <property type="match status" value="1"/>
</dbReference>
<dbReference type="OrthoDB" id="9780903at2"/>
<dbReference type="GO" id="GO:0051213">
    <property type="term" value="F:dioxygenase activity"/>
    <property type="evidence" value="ECO:0007669"/>
    <property type="project" value="UniProtKB-KW"/>
</dbReference>
<dbReference type="Pfam" id="PF02678">
    <property type="entry name" value="Pirin"/>
    <property type="match status" value="1"/>
</dbReference>
<organism evidence="5 6">
    <name type="scientific">Xenorhabdus vietnamensis</name>
    <dbReference type="NCBI Taxonomy" id="351656"/>
    <lineage>
        <taxon>Bacteria</taxon>
        <taxon>Pseudomonadati</taxon>
        <taxon>Pseudomonadota</taxon>
        <taxon>Gammaproteobacteria</taxon>
        <taxon>Enterobacterales</taxon>
        <taxon>Morganellaceae</taxon>
        <taxon>Xenorhabdus</taxon>
    </lineage>
</organism>
<dbReference type="SUPFAM" id="SSF51182">
    <property type="entry name" value="RmlC-like cupins"/>
    <property type="match status" value="1"/>
</dbReference>
<comment type="caution">
    <text evidence="5">The sequence shown here is derived from an EMBL/GenBank/DDBJ whole genome shotgun (WGS) entry which is preliminary data.</text>
</comment>
<evidence type="ECO:0000259" key="4">
    <source>
        <dbReference type="Pfam" id="PF17954"/>
    </source>
</evidence>
<dbReference type="PIRSF" id="PIRSF006232">
    <property type="entry name" value="Pirin"/>
    <property type="match status" value="1"/>
</dbReference>
<protein>
    <submittedName>
        <fullName evidence="5">Quercetin 2,3-dioxygenase</fullName>
    </submittedName>
</protein>
<reference evidence="5 6" key="1">
    <citation type="submission" date="2016-10" db="EMBL/GenBank/DDBJ databases">
        <title>Systematic genetic and metabolomic analysis of Xenorhabdus and Photorhabdus spp., highlights the requirements for a dual symbiotic and pathogenic life style.</title>
        <authorList>
            <person name="Tobias N.J."/>
            <person name="Wolff H."/>
            <person name="Djahanschiri B."/>
            <person name="Pidot S.J."/>
            <person name="Stinear T.P."/>
            <person name="Ebersberger I."/>
            <person name="Bode H.B."/>
        </authorList>
    </citation>
    <scope>NUCLEOTIDE SEQUENCE [LARGE SCALE GENOMIC DNA]</scope>
    <source>
        <strain evidence="5 6">DSM 22392</strain>
    </source>
</reference>
<dbReference type="Proteomes" id="UP000194350">
    <property type="component" value="Unassembled WGS sequence"/>
</dbReference>
<keyword evidence="5" id="KW-0223">Dioxygenase</keyword>
<evidence type="ECO:0000313" key="6">
    <source>
        <dbReference type="Proteomes" id="UP000194350"/>
    </source>
</evidence>
<dbReference type="AlphaFoldDB" id="A0A1Y2SFK4"/>
<dbReference type="EMBL" id="MUBJ01000003">
    <property type="protein sequence ID" value="OTA17544.1"/>
    <property type="molecule type" value="Genomic_DNA"/>
</dbReference>
<dbReference type="Gene3D" id="2.60.120.10">
    <property type="entry name" value="Jelly Rolls"/>
    <property type="match status" value="2"/>
</dbReference>